<dbReference type="Proteomes" id="UP000019243">
    <property type="component" value="Unassembled WGS sequence"/>
</dbReference>
<dbReference type="InterPro" id="IPR029063">
    <property type="entry name" value="SAM-dependent_MTases_sf"/>
</dbReference>
<evidence type="ECO:0000256" key="4">
    <source>
        <dbReference type="ARBA" id="ARBA00022679"/>
    </source>
</evidence>
<evidence type="ECO:0000256" key="6">
    <source>
        <dbReference type="ARBA" id="ARBA00022694"/>
    </source>
</evidence>
<feature type="binding site" evidence="9">
    <location>
        <position position="44"/>
    </location>
    <ligand>
        <name>S-adenosyl-L-methionine</name>
        <dbReference type="ChEBI" id="CHEBI:59789"/>
    </ligand>
</feature>
<evidence type="ECO:0000256" key="1">
    <source>
        <dbReference type="ARBA" id="ARBA00000142"/>
    </source>
</evidence>
<feature type="binding site" evidence="9">
    <location>
        <begin position="191"/>
        <end position="194"/>
    </location>
    <ligand>
        <name>substrate</name>
    </ligand>
</feature>
<reference evidence="10 11" key="1">
    <citation type="submission" date="2012-12" db="EMBL/GenBank/DDBJ databases">
        <title>Novel taxa of Listeriaceae from agricultural environments in the United States.</title>
        <authorList>
            <person name="den Bakker H.C."/>
            <person name="Allred A."/>
            <person name="Warchocki S."/>
            <person name="Wright E.M."/>
            <person name="Burrell A."/>
            <person name="Nightingale K.K."/>
            <person name="Kephart D."/>
            <person name="Wiedmann M."/>
        </authorList>
    </citation>
    <scope>NUCLEOTIDE SEQUENCE [LARGE SCALE GENOMIC DNA]</scope>
    <source>
        <strain evidence="10 11">FSL F6-1037</strain>
    </source>
</reference>
<dbReference type="OrthoDB" id="9802090at2"/>
<comment type="catalytic activity">
    <reaction evidence="1 9">
        <text>guanosine(46) in tRNA + S-adenosyl-L-methionine = N(7)-methylguanosine(46) in tRNA + S-adenosyl-L-homocysteine</text>
        <dbReference type="Rhea" id="RHEA:42708"/>
        <dbReference type="Rhea" id="RHEA-COMP:10188"/>
        <dbReference type="Rhea" id="RHEA-COMP:10189"/>
        <dbReference type="ChEBI" id="CHEBI:57856"/>
        <dbReference type="ChEBI" id="CHEBI:59789"/>
        <dbReference type="ChEBI" id="CHEBI:74269"/>
        <dbReference type="ChEBI" id="CHEBI:74480"/>
        <dbReference type="EC" id="2.1.1.33"/>
    </reaction>
</comment>
<feature type="binding site" evidence="9">
    <location>
        <position position="154"/>
    </location>
    <ligand>
        <name>substrate</name>
    </ligand>
</feature>
<dbReference type="PANTHER" id="PTHR23417:SF14">
    <property type="entry name" value="PENTACOTRIPEPTIDE-REPEAT REGION OF PRORP DOMAIN-CONTAINING PROTEIN"/>
    <property type="match status" value="1"/>
</dbReference>
<organism evidence="10 11">
    <name type="scientific">Brochothrix campestris FSL F6-1037</name>
    <dbReference type="NCBI Taxonomy" id="1265861"/>
    <lineage>
        <taxon>Bacteria</taxon>
        <taxon>Bacillati</taxon>
        <taxon>Bacillota</taxon>
        <taxon>Bacilli</taxon>
        <taxon>Bacillales</taxon>
        <taxon>Listeriaceae</taxon>
        <taxon>Brochothrix</taxon>
    </lineage>
</organism>
<dbReference type="SUPFAM" id="SSF53335">
    <property type="entry name" value="S-adenosyl-L-methionine-dependent methyltransferases"/>
    <property type="match status" value="1"/>
</dbReference>
<dbReference type="NCBIfam" id="NF001080">
    <property type="entry name" value="PRK00121.2-2"/>
    <property type="match status" value="1"/>
</dbReference>
<evidence type="ECO:0000313" key="10">
    <source>
        <dbReference type="EMBL" id="EUJ40651.1"/>
    </source>
</evidence>
<feature type="region of interest" description="Interaction with RNA" evidence="9">
    <location>
        <begin position="124"/>
        <end position="129"/>
    </location>
</feature>
<protein>
    <recommendedName>
        <fullName evidence="9">tRNA (guanine-N(7)-)-methyltransferase</fullName>
        <ecNumber evidence="9">2.1.1.33</ecNumber>
    </recommendedName>
    <alternativeName>
        <fullName evidence="9">tRNA (guanine(46)-N(7))-methyltransferase</fullName>
    </alternativeName>
    <alternativeName>
        <fullName evidence="9">tRNA(m7G46)-methyltransferase</fullName>
    </alternativeName>
</protein>
<dbReference type="PATRIC" id="fig|1265861.3.peg.912"/>
<dbReference type="FunFam" id="3.40.50.150:FF:000035">
    <property type="entry name" value="tRNA (guanine-N(7)-)-methyltransferase"/>
    <property type="match status" value="1"/>
</dbReference>
<keyword evidence="6 9" id="KW-0819">tRNA processing</keyword>
<dbReference type="GO" id="GO:0043527">
    <property type="term" value="C:tRNA methyltransferase complex"/>
    <property type="evidence" value="ECO:0007669"/>
    <property type="project" value="TreeGrafter"/>
</dbReference>
<dbReference type="InterPro" id="IPR055361">
    <property type="entry name" value="tRNA_methyltr_TrmB_bact"/>
</dbReference>
<dbReference type="EC" id="2.1.1.33" evidence="9"/>
<dbReference type="PANTHER" id="PTHR23417">
    <property type="entry name" value="3-DEOXY-D-MANNO-OCTULOSONIC-ACID TRANSFERASE/TRNA GUANINE-N 7 - -METHYLTRANSFERASE"/>
    <property type="match status" value="1"/>
</dbReference>
<dbReference type="HAMAP" id="MF_01057">
    <property type="entry name" value="tRNA_methyltr_TrmB"/>
    <property type="match status" value="1"/>
</dbReference>
<dbReference type="Pfam" id="PF02390">
    <property type="entry name" value="Methyltransf_4"/>
    <property type="match status" value="1"/>
</dbReference>
<dbReference type="UniPathway" id="UPA00989"/>
<feature type="binding site" evidence="9">
    <location>
        <position position="118"/>
    </location>
    <ligand>
        <name>S-adenosyl-L-methionine</name>
        <dbReference type="ChEBI" id="CHEBI:59789"/>
    </ligand>
</feature>
<comment type="pathway">
    <text evidence="7 9">tRNA modification; N(7)-methylguanine-tRNA biosynthesis.</text>
</comment>
<proteinExistence type="inferred from homology"/>
<evidence type="ECO:0000256" key="8">
    <source>
        <dbReference type="ARBA" id="ARBA00060767"/>
    </source>
</evidence>
<evidence type="ECO:0000313" key="11">
    <source>
        <dbReference type="Proteomes" id="UP000019243"/>
    </source>
</evidence>
<dbReference type="RefSeq" id="WP_035313950.1">
    <property type="nucleotide sequence ID" value="NZ_AODH01000016.1"/>
</dbReference>
<comment type="similarity">
    <text evidence="8 9">Belongs to the class I-like SAM-binding methyltransferase superfamily. TrmB family.</text>
</comment>
<keyword evidence="11" id="KW-1185">Reference proteome</keyword>
<evidence type="ECO:0000256" key="7">
    <source>
        <dbReference type="ARBA" id="ARBA00060552"/>
    </source>
</evidence>
<dbReference type="NCBIfam" id="TIGR00091">
    <property type="entry name" value="tRNA (guanosine(46)-N7)-methyltransferase TrmB"/>
    <property type="match status" value="1"/>
</dbReference>
<evidence type="ECO:0000256" key="5">
    <source>
        <dbReference type="ARBA" id="ARBA00022691"/>
    </source>
</evidence>
<dbReference type="Gene3D" id="3.40.50.150">
    <property type="entry name" value="Vaccinia Virus protein VP39"/>
    <property type="match status" value="1"/>
</dbReference>
<feature type="binding site" evidence="9">
    <location>
        <position position="96"/>
    </location>
    <ligand>
        <name>S-adenosyl-L-methionine</name>
        <dbReference type="ChEBI" id="CHEBI:59789"/>
    </ligand>
</feature>
<accession>W7CY20</accession>
<dbReference type="PROSITE" id="PS51625">
    <property type="entry name" value="SAM_MT_TRMB"/>
    <property type="match status" value="1"/>
</dbReference>
<dbReference type="GO" id="GO:0008176">
    <property type="term" value="F:tRNA (guanine(46)-N7)-methyltransferase activity"/>
    <property type="evidence" value="ECO:0007669"/>
    <property type="project" value="UniProtKB-UniRule"/>
</dbReference>
<gene>
    <name evidence="9 10" type="primary">trmB</name>
    <name evidence="10" type="ORF">BCAMP_04637</name>
</gene>
<comment type="function">
    <text evidence="2 9">Catalyzes the formation of N(7)-methylguanine at position 46 (m7G46) in tRNA.</text>
</comment>
<dbReference type="InterPro" id="IPR003358">
    <property type="entry name" value="tRNA_(Gua-N-7)_MeTrfase_Trmb"/>
</dbReference>
<keyword evidence="4 9" id="KW-0808">Transferase</keyword>
<keyword evidence="3 9" id="KW-0489">Methyltransferase</keyword>
<feature type="binding site" evidence="9">
    <location>
        <position position="122"/>
    </location>
    <ligand>
        <name>substrate</name>
    </ligand>
</feature>
<sequence length="212" mass="24485">MRLRHKPWAQEKLESHPECVIMAPEQMKGKWAALFGNDNPIHIEIGTGKGQFVTGMAELHPEINYIGIEIQKSVMIDVLDKIIAKDLKNIKLLPTDGALLTEFFEQGEISQIYLNFSDPWPKKRHEKRRLTSEPFLKSYQDVLVPGQEIHFKTDNRGLFEYSLISFTNFGLSLEYVSLDLHASEMEGNVQTEYEQKFSAKGQPIYRCEVKFH</sequence>
<feature type="binding site" evidence="9">
    <location>
        <position position="69"/>
    </location>
    <ligand>
        <name>S-adenosyl-L-methionine</name>
        <dbReference type="ChEBI" id="CHEBI:59789"/>
    </ligand>
</feature>
<evidence type="ECO:0000256" key="3">
    <source>
        <dbReference type="ARBA" id="ARBA00022603"/>
    </source>
</evidence>
<dbReference type="STRING" id="1265861.BCAMP_04637"/>
<name>W7CY20_9LIST</name>
<dbReference type="AlphaFoldDB" id="W7CY20"/>
<dbReference type="EMBL" id="AODH01000016">
    <property type="protein sequence ID" value="EUJ40651.1"/>
    <property type="molecule type" value="Genomic_DNA"/>
</dbReference>
<comment type="caution">
    <text evidence="10">The sequence shown here is derived from an EMBL/GenBank/DDBJ whole genome shotgun (WGS) entry which is preliminary data.</text>
</comment>
<keyword evidence="5 9" id="KW-0949">S-adenosyl-L-methionine</keyword>
<evidence type="ECO:0000256" key="9">
    <source>
        <dbReference type="HAMAP-Rule" id="MF_01057"/>
    </source>
</evidence>
<evidence type="ECO:0000256" key="2">
    <source>
        <dbReference type="ARBA" id="ARBA00003015"/>
    </source>
</evidence>